<protein>
    <submittedName>
        <fullName evidence="1">Uncharacterized protein</fullName>
    </submittedName>
</protein>
<gene>
    <name evidence="1" type="ORF">SR1949_30440</name>
</gene>
<dbReference type="InterPro" id="IPR010985">
    <property type="entry name" value="Ribbon_hlx_hlx"/>
</dbReference>
<evidence type="ECO:0000313" key="2">
    <source>
        <dbReference type="Proteomes" id="UP000300142"/>
    </source>
</evidence>
<accession>A0A480A3T4</accession>
<keyword evidence="2" id="KW-1185">Reference proteome</keyword>
<sequence length="96" mass="10961">MKQYKTIQLQLKPEIEDRLITQANKQGLSIESYLESLIEDSLKNQEEKSFSQVTNEEDWETALMNLINSPAFAVAPPLSDAAISRDSIYTREDNLL</sequence>
<reference evidence="2" key="1">
    <citation type="submission" date="2019-02" db="EMBL/GenBank/DDBJ databases">
        <title>Draft genome sequence of Sphaerospermopsis reniformis NIES-1949.</title>
        <authorList>
            <person name="Yamaguchi H."/>
            <person name="Suzuki S."/>
            <person name="Kawachi M."/>
        </authorList>
    </citation>
    <scope>NUCLEOTIDE SEQUENCE [LARGE SCALE GENOMIC DNA]</scope>
    <source>
        <strain evidence="2">NIES-1949</strain>
    </source>
</reference>
<proteinExistence type="predicted"/>
<dbReference type="EMBL" id="BJCE01000105">
    <property type="protein sequence ID" value="GCL37931.1"/>
    <property type="molecule type" value="Genomic_DNA"/>
</dbReference>
<dbReference type="GO" id="GO:0006355">
    <property type="term" value="P:regulation of DNA-templated transcription"/>
    <property type="evidence" value="ECO:0007669"/>
    <property type="project" value="InterPro"/>
</dbReference>
<evidence type="ECO:0000313" key="1">
    <source>
        <dbReference type="EMBL" id="GCL37931.1"/>
    </source>
</evidence>
<dbReference type="AlphaFoldDB" id="A0A480A3T4"/>
<comment type="caution">
    <text evidence="1">The sequence shown here is derived from an EMBL/GenBank/DDBJ whole genome shotgun (WGS) entry which is preliminary data.</text>
</comment>
<dbReference type="RefSeq" id="WP_137667965.1">
    <property type="nucleotide sequence ID" value="NZ_BJCE01000105.1"/>
</dbReference>
<dbReference type="SUPFAM" id="SSF47598">
    <property type="entry name" value="Ribbon-helix-helix"/>
    <property type="match status" value="1"/>
</dbReference>
<organism evidence="1 2">
    <name type="scientific">Sphaerospermopsis reniformis</name>
    <dbReference type="NCBI Taxonomy" id="531300"/>
    <lineage>
        <taxon>Bacteria</taxon>
        <taxon>Bacillati</taxon>
        <taxon>Cyanobacteriota</taxon>
        <taxon>Cyanophyceae</taxon>
        <taxon>Nostocales</taxon>
        <taxon>Aphanizomenonaceae</taxon>
        <taxon>Sphaerospermopsis</taxon>
    </lineage>
</organism>
<dbReference type="Proteomes" id="UP000300142">
    <property type="component" value="Unassembled WGS sequence"/>
</dbReference>
<name>A0A480A3T4_9CYAN</name>